<dbReference type="InterPro" id="IPR011051">
    <property type="entry name" value="RmlC_Cupin_sf"/>
</dbReference>
<dbReference type="PANTHER" id="PTHR21221">
    <property type="entry name" value="UREIDOGLYCOLATE HYDROLASE"/>
    <property type="match status" value="1"/>
</dbReference>
<dbReference type="GeneID" id="98177170"/>
<dbReference type="Pfam" id="PF04115">
    <property type="entry name" value="Ureidogly_lyase"/>
    <property type="match status" value="1"/>
</dbReference>
<evidence type="ECO:0000256" key="3">
    <source>
        <dbReference type="ARBA" id="ARBA00023239"/>
    </source>
</evidence>
<keyword evidence="2" id="KW-0659">Purine metabolism</keyword>
<accession>A0ABQ0GEN0</accession>
<dbReference type="RefSeq" id="XP_070917948.1">
    <property type="nucleotide sequence ID" value="XM_071061847.1"/>
</dbReference>
<feature type="compositionally biased region" description="Basic residues" evidence="5">
    <location>
        <begin position="287"/>
        <end position="296"/>
    </location>
</feature>
<comment type="caution">
    <text evidence="6">The sequence shown here is derived from an EMBL/GenBank/DDBJ whole genome shotgun (WGS) entry which is preliminary data.</text>
</comment>
<dbReference type="InterPro" id="IPR024060">
    <property type="entry name" value="Ureidoglycolate_lyase_dom_sf"/>
</dbReference>
<comment type="subunit">
    <text evidence="1">Homodimer.</text>
</comment>
<dbReference type="PANTHER" id="PTHR21221:SF1">
    <property type="entry name" value="UREIDOGLYCOLATE LYASE"/>
    <property type="match status" value="1"/>
</dbReference>
<dbReference type="Gene3D" id="2.60.120.480">
    <property type="entry name" value="Ureidoglycolate hydrolase"/>
    <property type="match status" value="1"/>
</dbReference>
<keyword evidence="3" id="KW-0456">Lyase</keyword>
<name>A0ABQ0GEN0_9PEZI</name>
<gene>
    <name evidence="6" type="ORF">MFIFM68171_06427</name>
</gene>
<evidence type="ECO:0000256" key="2">
    <source>
        <dbReference type="ARBA" id="ARBA00022631"/>
    </source>
</evidence>
<dbReference type="SUPFAM" id="SSF51182">
    <property type="entry name" value="RmlC-like cupins"/>
    <property type="match status" value="1"/>
</dbReference>
<proteinExistence type="predicted"/>
<evidence type="ECO:0000256" key="5">
    <source>
        <dbReference type="SAM" id="MobiDB-lite"/>
    </source>
</evidence>
<dbReference type="Proteomes" id="UP001628179">
    <property type="component" value="Unassembled WGS sequence"/>
</dbReference>
<evidence type="ECO:0000256" key="1">
    <source>
        <dbReference type="ARBA" id="ARBA00011738"/>
    </source>
</evidence>
<keyword evidence="7" id="KW-1185">Reference proteome</keyword>
<evidence type="ECO:0000313" key="6">
    <source>
        <dbReference type="EMBL" id="GAB1316217.1"/>
    </source>
</evidence>
<evidence type="ECO:0000313" key="7">
    <source>
        <dbReference type="Proteomes" id="UP001628179"/>
    </source>
</evidence>
<protein>
    <recommendedName>
        <fullName evidence="8">Ureidoglycolate hydrolase</fullName>
    </recommendedName>
</protein>
<feature type="compositionally biased region" description="Low complexity" evidence="5">
    <location>
        <begin position="168"/>
        <end position="181"/>
    </location>
</feature>
<evidence type="ECO:0008006" key="8">
    <source>
        <dbReference type="Google" id="ProtNLM"/>
    </source>
</evidence>
<organism evidence="6 7">
    <name type="scientific">Madurella fahalii</name>
    <dbReference type="NCBI Taxonomy" id="1157608"/>
    <lineage>
        <taxon>Eukaryota</taxon>
        <taxon>Fungi</taxon>
        <taxon>Dikarya</taxon>
        <taxon>Ascomycota</taxon>
        <taxon>Pezizomycotina</taxon>
        <taxon>Sordariomycetes</taxon>
        <taxon>Sordariomycetidae</taxon>
        <taxon>Sordariales</taxon>
        <taxon>Sordariales incertae sedis</taxon>
        <taxon>Madurella</taxon>
    </lineage>
</organism>
<dbReference type="EMBL" id="BAAFSV010000003">
    <property type="protein sequence ID" value="GAB1316217.1"/>
    <property type="molecule type" value="Genomic_DNA"/>
</dbReference>
<dbReference type="CDD" id="cd20298">
    <property type="entry name" value="cupin_UAH"/>
    <property type="match status" value="1"/>
</dbReference>
<reference evidence="6 7" key="1">
    <citation type="submission" date="2024-09" db="EMBL/GenBank/DDBJ databases">
        <title>Itraconazole resistance in Madurella fahalii resulting from another homologue of gene encoding cytochrome P450 14-alpha sterol demethylase (CYP51).</title>
        <authorList>
            <person name="Yoshioka I."/>
            <person name="Fahal A.H."/>
            <person name="Kaneko S."/>
            <person name="Yaguchi T."/>
        </authorList>
    </citation>
    <scope>NUCLEOTIDE SEQUENCE [LARGE SCALE GENOMIC DNA]</scope>
    <source>
        <strain evidence="6 7">IFM 68171</strain>
    </source>
</reference>
<dbReference type="InterPro" id="IPR047233">
    <property type="entry name" value="UAH_cupin"/>
</dbReference>
<feature type="region of interest" description="Disordered" evidence="5">
    <location>
        <begin position="168"/>
        <end position="200"/>
    </location>
</feature>
<dbReference type="InterPro" id="IPR007247">
    <property type="entry name" value="Ureidogly_lyase"/>
</dbReference>
<feature type="region of interest" description="Disordered" evidence="5">
    <location>
        <begin position="273"/>
        <end position="296"/>
    </location>
</feature>
<evidence type="ECO:0000256" key="4">
    <source>
        <dbReference type="ARBA" id="ARBA00047684"/>
    </source>
</evidence>
<comment type="catalytic activity">
    <reaction evidence="4">
        <text>(S)-ureidoglycolate = urea + glyoxylate</text>
        <dbReference type="Rhea" id="RHEA:11304"/>
        <dbReference type="ChEBI" id="CHEBI:16199"/>
        <dbReference type="ChEBI" id="CHEBI:36655"/>
        <dbReference type="ChEBI" id="CHEBI:57296"/>
        <dbReference type="EC" id="4.3.2.3"/>
    </reaction>
</comment>
<sequence length="296" mass="30952">MKPQHRPKLPSPNLVIDAVPLTREAFASFGDVIENPRPDVHPSSAASQTSPLSLPFNAVSANQGTALKYQHVSHPLNLYAQAPSRRPGVAVTNMFVCAARADIPASSSSNNNNNNNKSSLFPVKVLERHPYTTQTFLPLPADAVTTITPTTKYYLVIVAPTLPAPSSSSSTGGGSALLSAPDTLPPGNDGNNYPRPLPGSGLPDLHGLRAFVATGAQAITYGAGTWHAPMVALGPAGTAMDFVVMQFANGVGAEDCQEVELESPEVVGMAAGEGGVRIRPSPPPLLKVRRGRVSKL</sequence>